<proteinExistence type="predicted"/>
<keyword evidence="2" id="KW-1185">Reference proteome</keyword>
<organism evidence="1 2">
    <name type="scientific">Flavobacterium swingsii</name>
    <dbReference type="NCBI Taxonomy" id="498292"/>
    <lineage>
        <taxon>Bacteria</taxon>
        <taxon>Pseudomonadati</taxon>
        <taxon>Bacteroidota</taxon>
        <taxon>Flavobacteriia</taxon>
        <taxon>Flavobacteriales</taxon>
        <taxon>Flavobacteriaceae</taxon>
        <taxon>Flavobacterium</taxon>
    </lineage>
</organism>
<accession>A0A1I0ZM92</accession>
<dbReference type="Proteomes" id="UP000199604">
    <property type="component" value="Unassembled WGS sequence"/>
</dbReference>
<gene>
    <name evidence="1" type="ORF">SAMN05660845_2302</name>
</gene>
<name>A0A1I0ZM92_9FLAO</name>
<protein>
    <recommendedName>
        <fullName evidence="3">Aminopeptidase</fullName>
    </recommendedName>
</protein>
<dbReference type="AlphaFoldDB" id="A0A1I0ZM92"/>
<dbReference type="InterPro" id="IPR027268">
    <property type="entry name" value="Peptidase_M4/M1_CTD_sf"/>
</dbReference>
<dbReference type="Gene3D" id="1.10.390.10">
    <property type="entry name" value="Neutral Protease Domain 2"/>
    <property type="match status" value="1"/>
</dbReference>
<evidence type="ECO:0008006" key="3">
    <source>
        <dbReference type="Google" id="ProtNLM"/>
    </source>
</evidence>
<sequence length="927" mass="107712">MTRNYGQQQTKMTVLLDDFSRSLIIKQTIQFTNNSDKPISKLVLNDWNHAYSNKYSPLGKRFSDEYVRNFHLASDYERGSTTITKILVNDSLTDWNRAENNLDIVEIVLKNNLEPSKSITLNIEYNLRIPNSKFTRFGYDNGKYLLNNCFLSLARLSKDGQFTYYSNENLEDIANAVYTKINIDFVIPKNYEITCNLDFITQIESDVTKKISFSNENSSQIQFAIEKNNSYESFKNDNIEVQTNLYDVKISGIQKAIIIDKIVNYVSDNLGKIPAKKIIVSQVDYERNPFYGLNQLPSFLSPFPNEFLYEIKFLKAYLHNYLKSSLKIDIRKDSYIFDATQVYIMMKYIEENHPEMKLIGNLGTYKLTKSYFLSKANFNEQYNYLFLLMARKNLDQSIGNSKETLIKFNEQIAGKYKAGLIFKYLNDYLNDNSVEKSFKEFIVLNQSNQTDTNDFQEILKKNTSQNIDWFFDNLIYSNKPIDYSFSKTKKTKEHIAVTIQNNSTITVPISVSGIKNNQVIFRKWLPNITSDTTLVFPEKYLDKLILNDSSNIPEFSKKNNYKSLKGLFSLNRPIKFNLLRDLEDSRYNQIFYTPEIGYNLYDGAIISLTLDNETLLNKPFRYNLSPSYSAATRSMTGSMSYYFNQQRRDSKLYNIGYGLNSSYYHYIQNAAYLKVNSSVSLSFRDLDLRSNKRQNISFRLAYVNKESSPLNNPNSQSPLKFAAYDGSYSYQKPEMSSGFGFGTGLSFSKNFGKATTGISYRKLFENNYQIGLRLFAGIFFYNKDINSNAFGLDRPKDVLLDYNFYGRSESTGFFSQQIIIAEGGFKSKLENPYANKWMTTLNVTSSVWHWIELYGDAGFYQSRNQNVKFGYDSGLHLDLVPNYLELFLPIYSTNGFEMGQKNYQEKIRFIFTISPKTLTKLFTRKWF</sequence>
<dbReference type="EMBL" id="FOJT01000006">
    <property type="protein sequence ID" value="SFB26814.1"/>
    <property type="molecule type" value="Genomic_DNA"/>
</dbReference>
<dbReference type="STRING" id="498292.SAMN05660845_2302"/>
<evidence type="ECO:0000313" key="2">
    <source>
        <dbReference type="Proteomes" id="UP000199604"/>
    </source>
</evidence>
<reference evidence="2" key="1">
    <citation type="submission" date="2016-10" db="EMBL/GenBank/DDBJ databases">
        <authorList>
            <person name="Varghese N."/>
            <person name="Submissions S."/>
        </authorList>
    </citation>
    <scope>NUCLEOTIDE SEQUENCE [LARGE SCALE GENOMIC DNA]</scope>
    <source>
        <strain evidence="2">DSM 21789</strain>
    </source>
</reference>
<evidence type="ECO:0000313" key="1">
    <source>
        <dbReference type="EMBL" id="SFB26814.1"/>
    </source>
</evidence>